<evidence type="ECO:0000313" key="3">
    <source>
        <dbReference type="Proteomes" id="UP001151760"/>
    </source>
</evidence>
<accession>A0ABQ5AVN7</accession>
<dbReference type="EMBL" id="BQNB010012637">
    <property type="protein sequence ID" value="GJT06064.1"/>
    <property type="molecule type" value="Genomic_DNA"/>
</dbReference>
<keyword evidence="3" id="KW-1185">Reference proteome</keyword>
<reference evidence="2" key="2">
    <citation type="submission" date="2022-01" db="EMBL/GenBank/DDBJ databases">
        <authorList>
            <person name="Yamashiro T."/>
            <person name="Shiraishi A."/>
            <person name="Satake H."/>
            <person name="Nakayama K."/>
        </authorList>
    </citation>
    <scope>NUCLEOTIDE SEQUENCE</scope>
</reference>
<reference evidence="2" key="1">
    <citation type="journal article" date="2022" name="Int. J. Mol. Sci.">
        <title>Draft Genome of Tanacetum Coccineum: Genomic Comparison of Closely Related Tanacetum-Family Plants.</title>
        <authorList>
            <person name="Yamashiro T."/>
            <person name="Shiraishi A."/>
            <person name="Nakayama K."/>
            <person name="Satake H."/>
        </authorList>
    </citation>
    <scope>NUCLEOTIDE SEQUENCE</scope>
</reference>
<evidence type="ECO:0000256" key="1">
    <source>
        <dbReference type="SAM" id="MobiDB-lite"/>
    </source>
</evidence>
<protein>
    <submittedName>
        <fullName evidence="2">Uncharacterized protein</fullName>
    </submittedName>
</protein>
<feature type="compositionally biased region" description="Low complexity" evidence="1">
    <location>
        <begin position="42"/>
        <end position="55"/>
    </location>
</feature>
<organism evidence="2 3">
    <name type="scientific">Tanacetum coccineum</name>
    <dbReference type="NCBI Taxonomy" id="301880"/>
    <lineage>
        <taxon>Eukaryota</taxon>
        <taxon>Viridiplantae</taxon>
        <taxon>Streptophyta</taxon>
        <taxon>Embryophyta</taxon>
        <taxon>Tracheophyta</taxon>
        <taxon>Spermatophyta</taxon>
        <taxon>Magnoliopsida</taxon>
        <taxon>eudicotyledons</taxon>
        <taxon>Gunneridae</taxon>
        <taxon>Pentapetalae</taxon>
        <taxon>asterids</taxon>
        <taxon>campanulids</taxon>
        <taxon>Asterales</taxon>
        <taxon>Asteraceae</taxon>
        <taxon>Asteroideae</taxon>
        <taxon>Anthemideae</taxon>
        <taxon>Anthemidinae</taxon>
        <taxon>Tanacetum</taxon>
    </lineage>
</organism>
<feature type="compositionally biased region" description="Pro residues" evidence="1">
    <location>
        <begin position="19"/>
        <end position="41"/>
    </location>
</feature>
<name>A0ABQ5AVN7_9ASTR</name>
<gene>
    <name evidence="2" type="ORF">Tco_0840526</name>
</gene>
<comment type="caution">
    <text evidence="2">The sequence shown here is derived from an EMBL/GenBank/DDBJ whole genome shotgun (WGS) entry which is preliminary data.</text>
</comment>
<dbReference type="Proteomes" id="UP001151760">
    <property type="component" value="Unassembled WGS sequence"/>
</dbReference>
<evidence type="ECO:0000313" key="2">
    <source>
        <dbReference type="EMBL" id="GJT06064.1"/>
    </source>
</evidence>
<feature type="non-terminal residue" evidence="2">
    <location>
        <position position="1"/>
    </location>
</feature>
<feature type="region of interest" description="Disordered" evidence="1">
    <location>
        <begin position="1"/>
        <end position="69"/>
    </location>
</feature>
<sequence>VTRPHSRFSSPSGCLSRVTPPPPSSPSHPLPPLTVGPPPSPAAATTATTTPSPSSQHHHEKIKNDKSFKDNQSKVFLKEREQYFEIQDLKAQLQDKGIAINELKKLIEKMNGKSVETKFEKPSVIRQPNAFKSQRQSILGVIPITSVSRSLLKSNKLEDRVMSNNSQGKKQEVEDHRRNFKFSNNKTSVTACNDNLNSKNSNVNFICVTCGKCVLNDNHDMHTREPKQTVIQSVATPLKRTVATESTVKKPRQILRKLYEYVSKTCSWWYPKFTPSGYKWKPKSTIGNVNPNVSMPLGNASRTTNILEPKTPRCSTVILDSIVFYILCAAVRDNSISSCSLGAQST</sequence>
<proteinExistence type="predicted"/>